<dbReference type="Pfam" id="PF14368">
    <property type="entry name" value="LTP_2"/>
    <property type="match status" value="1"/>
</dbReference>
<evidence type="ECO:0000256" key="2">
    <source>
        <dbReference type="ARBA" id="ARBA00022525"/>
    </source>
</evidence>
<dbReference type="InterPro" id="IPR036312">
    <property type="entry name" value="Bifun_inhib/LTP/seed_sf"/>
</dbReference>
<dbReference type="EMBL" id="KI632098">
    <property type="protein sequence ID" value="EYU25068.1"/>
    <property type="molecule type" value="Genomic_DNA"/>
</dbReference>
<dbReference type="AlphaFoldDB" id="A0A022QCT1"/>
<feature type="signal peptide" evidence="4">
    <location>
        <begin position="1"/>
        <end position="19"/>
    </location>
</feature>
<dbReference type="Proteomes" id="UP000030748">
    <property type="component" value="Unassembled WGS sequence"/>
</dbReference>
<comment type="similarity">
    <text evidence="3">Belongs to the A9/FIL1 family.</text>
</comment>
<evidence type="ECO:0000313" key="6">
    <source>
        <dbReference type="EMBL" id="EYU25068.1"/>
    </source>
</evidence>
<dbReference type="eggNOG" id="ENOG502S7SH">
    <property type="taxonomic scope" value="Eukaryota"/>
</dbReference>
<evidence type="ECO:0000313" key="7">
    <source>
        <dbReference type="Proteomes" id="UP000030748"/>
    </source>
</evidence>
<evidence type="ECO:0000256" key="4">
    <source>
        <dbReference type="SAM" id="SignalP"/>
    </source>
</evidence>
<evidence type="ECO:0000256" key="1">
    <source>
        <dbReference type="ARBA" id="ARBA00004613"/>
    </source>
</evidence>
<evidence type="ECO:0000259" key="5">
    <source>
        <dbReference type="SMART" id="SM00499"/>
    </source>
</evidence>
<dbReference type="PANTHER" id="PTHR35501">
    <property type="entry name" value="PROTEIN YY1"/>
    <property type="match status" value="1"/>
</dbReference>
<gene>
    <name evidence="6" type="ORF">MIMGU_mgv1a017004mg</name>
</gene>
<comment type="subcellular location">
    <subcellularLocation>
        <location evidence="1">Secreted</location>
    </subcellularLocation>
</comment>
<feature type="chain" id="PRO_5001506771" description="Bifunctional inhibitor/plant lipid transfer protein/seed storage helical domain-containing protein" evidence="4">
    <location>
        <begin position="20"/>
        <end position="97"/>
    </location>
</feature>
<reference evidence="6 7" key="1">
    <citation type="journal article" date="2013" name="Proc. Natl. Acad. Sci. U.S.A.">
        <title>Fine-scale variation in meiotic recombination in Mimulus inferred from population shotgun sequencing.</title>
        <authorList>
            <person name="Hellsten U."/>
            <person name="Wright K.M."/>
            <person name="Jenkins J."/>
            <person name="Shu S."/>
            <person name="Yuan Y."/>
            <person name="Wessler S.R."/>
            <person name="Schmutz J."/>
            <person name="Willis J.H."/>
            <person name="Rokhsar D.S."/>
        </authorList>
    </citation>
    <scope>NUCLEOTIDE SEQUENCE [LARGE SCALE GENOMIC DNA]</scope>
    <source>
        <strain evidence="7">cv. DUN x IM62</strain>
    </source>
</reference>
<keyword evidence="4" id="KW-0732">Signal</keyword>
<dbReference type="SUPFAM" id="SSF47699">
    <property type="entry name" value="Bifunctional inhibitor/lipid-transfer protein/seed storage 2S albumin"/>
    <property type="match status" value="1"/>
</dbReference>
<proteinExistence type="inferred from homology"/>
<dbReference type="STRING" id="4155.A0A022QCT1"/>
<organism evidence="6 7">
    <name type="scientific">Erythranthe guttata</name>
    <name type="common">Yellow monkey flower</name>
    <name type="synonym">Mimulus guttatus</name>
    <dbReference type="NCBI Taxonomy" id="4155"/>
    <lineage>
        <taxon>Eukaryota</taxon>
        <taxon>Viridiplantae</taxon>
        <taxon>Streptophyta</taxon>
        <taxon>Embryophyta</taxon>
        <taxon>Tracheophyta</taxon>
        <taxon>Spermatophyta</taxon>
        <taxon>Magnoliopsida</taxon>
        <taxon>eudicotyledons</taxon>
        <taxon>Gunneridae</taxon>
        <taxon>Pentapetalae</taxon>
        <taxon>asterids</taxon>
        <taxon>lamiids</taxon>
        <taxon>Lamiales</taxon>
        <taxon>Phrymaceae</taxon>
        <taxon>Erythranthe</taxon>
    </lineage>
</organism>
<dbReference type="PANTHER" id="PTHR35501:SF3">
    <property type="entry name" value="PROTEIN YY1"/>
    <property type="match status" value="1"/>
</dbReference>
<feature type="domain" description="Bifunctional inhibitor/plant lipid transfer protein/seed storage helical" evidence="5">
    <location>
        <begin position="36"/>
        <end position="94"/>
    </location>
</feature>
<evidence type="ECO:0000256" key="3">
    <source>
        <dbReference type="ARBA" id="ARBA00038300"/>
    </source>
</evidence>
<dbReference type="InterPro" id="IPR016140">
    <property type="entry name" value="Bifunc_inhib/LTP/seed_store"/>
</dbReference>
<dbReference type="SMART" id="SM00499">
    <property type="entry name" value="AAI"/>
    <property type="match status" value="1"/>
</dbReference>
<keyword evidence="2" id="KW-0964">Secreted</keyword>
<protein>
    <recommendedName>
        <fullName evidence="5">Bifunctional inhibitor/plant lipid transfer protein/seed storage helical domain-containing protein</fullName>
    </recommendedName>
</protein>
<name>A0A022QCT1_ERYGU</name>
<sequence length="97" mass="10024">MSGIMKSVLPVVMLILVVADQTQVITKTEAQSSTNCAATLGNLNVCAPFLIPGGATPGSECCTALSTVDRDCLCNTLRIASRIPVQCNLPPLTCSGN</sequence>
<keyword evidence="7" id="KW-1185">Reference proteome</keyword>
<dbReference type="Gene3D" id="1.10.110.10">
    <property type="entry name" value="Plant lipid-transfer and hydrophobic proteins"/>
    <property type="match status" value="1"/>
</dbReference>
<dbReference type="GO" id="GO:0005576">
    <property type="term" value="C:extracellular region"/>
    <property type="evidence" value="ECO:0007669"/>
    <property type="project" value="UniProtKB-SubCell"/>
</dbReference>
<accession>A0A022QCT1</accession>